<comment type="caution">
    <text evidence="1">The sequence shown here is derived from an EMBL/GenBank/DDBJ whole genome shotgun (WGS) entry which is preliminary data.</text>
</comment>
<gene>
    <name evidence="1" type="ORF">FOY51_19740</name>
</gene>
<dbReference type="EMBL" id="VLNY01000011">
    <property type="protein sequence ID" value="KAA0021152.1"/>
    <property type="molecule type" value="Genomic_DNA"/>
</dbReference>
<accession>A0A5A7S7M9</accession>
<dbReference type="InterPro" id="IPR049975">
    <property type="entry name" value="SAV_915-like_dom"/>
</dbReference>
<sequence length="127" mass="13659">MSDPMGRPNRTENPNPPVAKQVTELGVSLPPVVVVPAHPVPLAGIDIEMAKLESGEPIAVVYSTVEKLVAHRGTFQPWIALPSNGLLKLVAAKQVSGVVLDPPFSMTVPRWSAQRVRLLTEVLDGRL</sequence>
<proteinExistence type="predicted"/>
<protein>
    <recommendedName>
        <fullName evidence="3">SseB protein N-terminal domain-containing protein</fullName>
    </recommendedName>
</protein>
<dbReference type="AlphaFoldDB" id="A0A5A7S7M9"/>
<dbReference type="Proteomes" id="UP000322244">
    <property type="component" value="Unassembled WGS sequence"/>
</dbReference>
<evidence type="ECO:0000313" key="1">
    <source>
        <dbReference type="EMBL" id="KAA0021152.1"/>
    </source>
</evidence>
<dbReference type="NCBIfam" id="NF042914">
    <property type="entry name" value="SAV915_dom"/>
    <property type="match status" value="1"/>
</dbReference>
<dbReference type="RefSeq" id="WP_149431985.1">
    <property type="nucleotide sequence ID" value="NZ_VLNY01000011.1"/>
</dbReference>
<organism evidence="1 2">
    <name type="scientific">Antrihabitans cavernicola</name>
    <dbReference type="NCBI Taxonomy" id="2495913"/>
    <lineage>
        <taxon>Bacteria</taxon>
        <taxon>Bacillati</taxon>
        <taxon>Actinomycetota</taxon>
        <taxon>Actinomycetes</taxon>
        <taxon>Mycobacteriales</taxon>
        <taxon>Nocardiaceae</taxon>
        <taxon>Antrihabitans</taxon>
    </lineage>
</organism>
<evidence type="ECO:0000313" key="2">
    <source>
        <dbReference type="Proteomes" id="UP000322244"/>
    </source>
</evidence>
<dbReference type="OrthoDB" id="3256619at2"/>
<name>A0A5A7S7M9_9NOCA</name>
<reference evidence="1 2" key="1">
    <citation type="submission" date="2019-07" db="EMBL/GenBank/DDBJ databases">
        <title>Rhodococcus cavernicolus sp. nov., isolated from a cave.</title>
        <authorList>
            <person name="Lee S.D."/>
        </authorList>
    </citation>
    <scope>NUCLEOTIDE SEQUENCE [LARGE SCALE GENOMIC DNA]</scope>
    <source>
        <strain evidence="1 2">C1-24</strain>
    </source>
</reference>
<evidence type="ECO:0008006" key="3">
    <source>
        <dbReference type="Google" id="ProtNLM"/>
    </source>
</evidence>
<keyword evidence="2" id="KW-1185">Reference proteome</keyword>